<keyword evidence="17" id="KW-1185">Reference proteome</keyword>
<dbReference type="AlphaFoldDB" id="A0A4Q1ASP9"/>
<dbReference type="CDD" id="cd01347">
    <property type="entry name" value="ligand_gated_channel"/>
    <property type="match status" value="1"/>
</dbReference>
<name>A0A4Q1ASP9_9BACT</name>
<dbReference type="InterPro" id="IPR039426">
    <property type="entry name" value="TonB-dep_rcpt-like"/>
</dbReference>
<keyword evidence="2 11" id="KW-0813">Transport</keyword>
<evidence type="ECO:0000259" key="15">
    <source>
        <dbReference type="Pfam" id="PF07715"/>
    </source>
</evidence>
<protein>
    <submittedName>
        <fullName evidence="16">TonB-dependent siderophore receptor</fullName>
    </submittedName>
</protein>
<dbReference type="RefSeq" id="WP_129086665.1">
    <property type="nucleotide sequence ID" value="NZ_CP053836.1"/>
</dbReference>
<keyword evidence="4" id="KW-0410">Iron transport</keyword>
<evidence type="ECO:0000256" key="5">
    <source>
        <dbReference type="ARBA" id="ARBA00022692"/>
    </source>
</evidence>
<feature type="chain" id="PRO_5020749120" evidence="13">
    <location>
        <begin position="23"/>
        <end position="688"/>
    </location>
</feature>
<accession>A0A4Q1ASP9</accession>
<evidence type="ECO:0000256" key="11">
    <source>
        <dbReference type="PROSITE-ProRule" id="PRU01360"/>
    </source>
</evidence>
<dbReference type="Proteomes" id="UP000289758">
    <property type="component" value="Unassembled WGS sequence"/>
</dbReference>
<comment type="similarity">
    <text evidence="11 12">Belongs to the TonB-dependent receptor family.</text>
</comment>
<evidence type="ECO:0000313" key="16">
    <source>
        <dbReference type="EMBL" id="RXK06763.1"/>
    </source>
</evidence>
<dbReference type="GO" id="GO:0009279">
    <property type="term" value="C:cell outer membrane"/>
    <property type="evidence" value="ECO:0007669"/>
    <property type="project" value="UniProtKB-SubCell"/>
</dbReference>
<evidence type="ECO:0000256" key="9">
    <source>
        <dbReference type="ARBA" id="ARBA00023136"/>
    </source>
</evidence>
<dbReference type="Gene3D" id="2.40.170.20">
    <property type="entry name" value="TonB-dependent receptor, beta-barrel domain"/>
    <property type="match status" value="1"/>
</dbReference>
<evidence type="ECO:0000259" key="14">
    <source>
        <dbReference type="Pfam" id="PF00593"/>
    </source>
</evidence>
<dbReference type="PANTHER" id="PTHR32552:SF81">
    <property type="entry name" value="TONB-DEPENDENT OUTER MEMBRANE RECEPTOR"/>
    <property type="match status" value="1"/>
</dbReference>
<keyword evidence="16" id="KW-0675">Receptor</keyword>
<evidence type="ECO:0000256" key="12">
    <source>
        <dbReference type="RuleBase" id="RU003357"/>
    </source>
</evidence>
<keyword evidence="10 11" id="KW-0998">Cell outer membrane</keyword>
<dbReference type="PROSITE" id="PS52016">
    <property type="entry name" value="TONB_DEPENDENT_REC_3"/>
    <property type="match status" value="1"/>
</dbReference>
<evidence type="ECO:0000256" key="6">
    <source>
        <dbReference type="ARBA" id="ARBA00023004"/>
    </source>
</evidence>
<evidence type="ECO:0000256" key="8">
    <source>
        <dbReference type="ARBA" id="ARBA00023077"/>
    </source>
</evidence>
<dbReference type="Pfam" id="PF00593">
    <property type="entry name" value="TonB_dep_Rec_b-barrel"/>
    <property type="match status" value="1"/>
</dbReference>
<dbReference type="InterPro" id="IPR036942">
    <property type="entry name" value="Beta-barrel_TonB_sf"/>
</dbReference>
<dbReference type="GO" id="GO:0006826">
    <property type="term" value="P:iron ion transport"/>
    <property type="evidence" value="ECO:0007669"/>
    <property type="project" value="UniProtKB-KW"/>
</dbReference>
<keyword evidence="3 11" id="KW-1134">Transmembrane beta strand</keyword>
<comment type="caution">
    <text evidence="16">The sequence shown here is derived from an EMBL/GenBank/DDBJ whole genome shotgun (WGS) entry which is preliminary data.</text>
</comment>
<evidence type="ECO:0000256" key="1">
    <source>
        <dbReference type="ARBA" id="ARBA00004571"/>
    </source>
</evidence>
<evidence type="ECO:0000256" key="2">
    <source>
        <dbReference type="ARBA" id="ARBA00022448"/>
    </source>
</evidence>
<comment type="subcellular location">
    <subcellularLocation>
        <location evidence="1 11">Cell outer membrane</location>
        <topology evidence="1 11">Multi-pass membrane protein</topology>
    </subcellularLocation>
</comment>
<evidence type="ECO:0000256" key="13">
    <source>
        <dbReference type="SAM" id="SignalP"/>
    </source>
</evidence>
<sequence length="688" mass="77638">MYSKKNLMIFLLVIINCQTLFANNSINNLDEITVTANKIEENIKDVPQSITIIDAETIENKGIKTVSDVIDIIPNMYMNPENHGGAINFRGLNTSMFTNSNPIVIYVDGVPTSSRNAFEISMENIEKIEVLRGPQGTLYGKDAIGGVINIITKAPANETNGSIGFEYGTNNYNRETFNINTPILKDKLFLNLNSEISSDEGWITNNYNGNDKAAKENSYKLGSSLYFKATDNFSTKLVIKREKRKNYWGNYSVMQNVVSLDQFSKNSVKNANFDMPTIENNEIDTQSLNLKYETDNYLIEAITSHKDTDFKSTYDIDFTANTSLDGSFMTRNTNTETYTNEIRVSNKSENLRWIGGVYFDSEKIKEDPYSQTLYVSGVKAAYANATSSSDNSTSAIFTQMMIPLNSSFDLTLGARYQRVKKEIDMTVDGSSSFDFNADKTWDVFIPKGALSYKINDNLSTYLSVSKGYMAGGFNSFASSSNVENNRFEPQKSTNYEIGIKSIFDNLILNASIFRMNINDIHIYKQVLGNYYTDNADKAHSQGIEFDFTYLPTDTIEVNGALGFIDTKYDSYDAGDYNFSGNKIENTPSHTASLSISYYHPSGFYARGDIKNQGSLYFYDDRQKKFLKNKGYTTIDAKVGYKYSNFDIFAYAKNLTNEEYITYYQSSSIVSLATFADQRTIGIGLRYRF</sequence>
<dbReference type="SUPFAM" id="SSF56935">
    <property type="entry name" value="Porins"/>
    <property type="match status" value="1"/>
</dbReference>
<keyword evidence="6" id="KW-0408">Iron</keyword>
<keyword evidence="5 11" id="KW-0812">Transmembrane</keyword>
<dbReference type="PANTHER" id="PTHR32552">
    <property type="entry name" value="FERRICHROME IRON RECEPTOR-RELATED"/>
    <property type="match status" value="1"/>
</dbReference>
<dbReference type="OrthoDB" id="9763670at2"/>
<dbReference type="Pfam" id="PF07715">
    <property type="entry name" value="Plug"/>
    <property type="match status" value="1"/>
</dbReference>
<feature type="domain" description="TonB-dependent receptor-like beta-barrel" evidence="14">
    <location>
        <begin position="270"/>
        <end position="654"/>
    </location>
</feature>
<keyword evidence="9 11" id="KW-0472">Membrane</keyword>
<evidence type="ECO:0000256" key="3">
    <source>
        <dbReference type="ARBA" id="ARBA00022452"/>
    </source>
</evidence>
<feature type="signal peptide" evidence="13">
    <location>
        <begin position="1"/>
        <end position="22"/>
    </location>
</feature>
<keyword evidence="13" id="KW-0732">Signal</keyword>
<keyword evidence="8 12" id="KW-0798">TonB box</keyword>
<dbReference type="InterPro" id="IPR012910">
    <property type="entry name" value="Plug_dom"/>
</dbReference>
<feature type="domain" description="TonB-dependent receptor plug" evidence="15">
    <location>
        <begin position="43"/>
        <end position="147"/>
    </location>
</feature>
<evidence type="ECO:0000313" key="17">
    <source>
        <dbReference type="Proteomes" id="UP000289758"/>
    </source>
</evidence>
<evidence type="ECO:0000256" key="10">
    <source>
        <dbReference type="ARBA" id="ARBA00023237"/>
    </source>
</evidence>
<dbReference type="EMBL" id="PDKK01000003">
    <property type="protein sequence ID" value="RXK06763.1"/>
    <property type="molecule type" value="Genomic_DNA"/>
</dbReference>
<organism evidence="16 17">
    <name type="scientific">Halarcobacter ebronensis</name>
    <dbReference type="NCBI Taxonomy" id="1462615"/>
    <lineage>
        <taxon>Bacteria</taxon>
        <taxon>Pseudomonadati</taxon>
        <taxon>Campylobacterota</taxon>
        <taxon>Epsilonproteobacteria</taxon>
        <taxon>Campylobacterales</taxon>
        <taxon>Arcobacteraceae</taxon>
        <taxon>Halarcobacter</taxon>
    </lineage>
</organism>
<gene>
    <name evidence="16" type="ORF">CRV07_04860</name>
</gene>
<proteinExistence type="inferred from homology"/>
<dbReference type="InterPro" id="IPR000531">
    <property type="entry name" value="Beta-barrel_TonB"/>
</dbReference>
<keyword evidence="7" id="KW-0406">Ion transport</keyword>
<reference evidence="16 17" key="1">
    <citation type="submission" date="2017-10" db="EMBL/GenBank/DDBJ databases">
        <title>Genomics of the genus Arcobacter.</title>
        <authorList>
            <person name="Perez-Cataluna A."/>
            <person name="Figueras M.J."/>
        </authorList>
    </citation>
    <scope>NUCLEOTIDE SEQUENCE [LARGE SCALE GENOMIC DNA]</scope>
    <source>
        <strain evidence="16 17">CECT 8441</strain>
    </source>
</reference>
<evidence type="ECO:0000256" key="7">
    <source>
        <dbReference type="ARBA" id="ARBA00023065"/>
    </source>
</evidence>
<evidence type="ECO:0000256" key="4">
    <source>
        <dbReference type="ARBA" id="ARBA00022496"/>
    </source>
</evidence>